<organism evidence="8 9">
    <name type="scientific">Candidatus Enterococcus lowellii</name>
    <dbReference type="NCBI Taxonomy" id="2230877"/>
    <lineage>
        <taxon>Bacteria</taxon>
        <taxon>Bacillati</taxon>
        <taxon>Bacillota</taxon>
        <taxon>Bacilli</taxon>
        <taxon>Lactobacillales</taxon>
        <taxon>Enterococcaceae</taxon>
        <taxon>Enterococcus</taxon>
    </lineage>
</organism>
<dbReference type="EMBL" id="CP147251">
    <property type="protein sequence ID" value="WYJ77497.1"/>
    <property type="molecule type" value="Genomic_DNA"/>
</dbReference>
<dbReference type="PANTHER" id="PTHR43663">
    <property type="entry name" value="CHROMATE TRANSPORT PROTEIN-RELATED"/>
    <property type="match status" value="1"/>
</dbReference>
<feature type="transmembrane region" description="Helical" evidence="7">
    <location>
        <begin position="7"/>
        <end position="26"/>
    </location>
</feature>
<comment type="subcellular location">
    <subcellularLocation>
        <location evidence="1">Cell membrane</location>
        <topology evidence="1">Multi-pass membrane protein</topology>
    </subcellularLocation>
</comment>
<feature type="transmembrane region" description="Helical" evidence="7">
    <location>
        <begin position="144"/>
        <end position="160"/>
    </location>
</feature>
<comment type="similarity">
    <text evidence="2">Belongs to the chromate ion transporter (CHR) (TC 2.A.51) family.</text>
</comment>
<sequence>MFALFYTFLKIGLLSIGGGYAIIPLIQMEVVEKMEWLTIQEYSDIITISQMTPGPLAVNTSTFVGLRVLGIPGAIVATVSCVISGCLISMIFYQWYLKNKENKFFHYVITALKSASLGLIISAAVLMILLALFGTMSLKDQNSAFSLTALCITIISLFLLRKYRINPIMLLILSGFAGIIFYYPW</sequence>
<proteinExistence type="inferred from homology"/>
<feature type="transmembrane region" description="Helical" evidence="7">
    <location>
        <begin position="117"/>
        <end position="138"/>
    </location>
</feature>
<keyword evidence="5 7" id="KW-1133">Transmembrane helix</keyword>
<keyword evidence="9" id="KW-1185">Reference proteome</keyword>
<evidence type="ECO:0000313" key="8">
    <source>
        <dbReference type="EMBL" id="WYJ77497.1"/>
    </source>
</evidence>
<evidence type="ECO:0000256" key="3">
    <source>
        <dbReference type="ARBA" id="ARBA00022475"/>
    </source>
</evidence>
<evidence type="ECO:0000256" key="2">
    <source>
        <dbReference type="ARBA" id="ARBA00005262"/>
    </source>
</evidence>
<keyword evidence="4 7" id="KW-0812">Transmembrane</keyword>
<dbReference type="Proteomes" id="UP000664701">
    <property type="component" value="Chromosome"/>
</dbReference>
<dbReference type="Pfam" id="PF02417">
    <property type="entry name" value="Chromate_transp"/>
    <property type="match status" value="1"/>
</dbReference>
<reference evidence="8 9" key="1">
    <citation type="submission" date="2021-03" db="EMBL/GenBank/DDBJ databases">
        <authorList>
            <person name="Gilmore M.S."/>
            <person name="Schwartzman J."/>
            <person name="Van Tyne D."/>
            <person name="Martin M."/>
            <person name="Earl A.M."/>
            <person name="Manson A.L."/>
            <person name="Straub T."/>
            <person name="Salamzade R."/>
            <person name="Saavedra J."/>
            <person name="Lebreton F."/>
            <person name="Prichula J."/>
            <person name="Schaufler K."/>
            <person name="Gaca A."/>
            <person name="Sgardioli B."/>
            <person name="Wagenaar J."/>
            <person name="Strong T."/>
        </authorList>
    </citation>
    <scope>NUCLEOTIDE SEQUENCE [LARGE SCALE GENOMIC DNA]</scope>
    <source>
        <strain evidence="8 9">DIV2402</strain>
    </source>
</reference>
<dbReference type="InterPro" id="IPR052518">
    <property type="entry name" value="CHR_Transporter"/>
</dbReference>
<dbReference type="InterPro" id="IPR003370">
    <property type="entry name" value="Chromate_transpt"/>
</dbReference>
<keyword evidence="6 7" id="KW-0472">Membrane</keyword>
<evidence type="ECO:0000256" key="1">
    <source>
        <dbReference type="ARBA" id="ARBA00004651"/>
    </source>
</evidence>
<evidence type="ECO:0000256" key="6">
    <source>
        <dbReference type="ARBA" id="ARBA00023136"/>
    </source>
</evidence>
<evidence type="ECO:0000256" key="7">
    <source>
        <dbReference type="SAM" id="Phobius"/>
    </source>
</evidence>
<evidence type="ECO:0000313" key="9">
    <source>
        <dbReference type="Proteomes" id="UP000664701"/>
    </source>
</evidence>
<gene>
    <name evidence="8" type="ORF">DOK78_002135</name>
</gene>
<protein>
    <submittedName>
        <fullName evidence="8">Chromate transporter</fullName>
    </submittedName>
</protein>
<accession>A0ABZ2SPM8</accession>
<feature type="transmembrane region" description="Helical" evidence="7">
    <location>
        <begin position="71"/>
        <end position="96"/>
    </location>
</feature>
<feature type="transmembrane region" description="Helical" evidence="7">
    <location>
        <begin position="167"/>
        <end position="184"/>
    </location>
</feature>
<reference evidence="8 9" key="2">
    <citation type="submission" date="2024-03" db="EMBL/GenBank/DDBJ databases">
        <title>The Genome Sequence of Enterococcus sp. DIV2402.</title>
        <authorList>
            <consortium name="The Broad Institute Genomics Platform"/>
            <consortium name="The Broad Institute Microbial Omics Core"/>
            <consortium name="The Broad Institute Genomic Center for Infectious Diseases"/>
            <person name="Earl A."/>
            <person name="Manson A."/>
            <person name="Gilmore M."/>
            <person name="Schwartman J."/>
            <person name="Shea T."/>
            <person name="Abouelleil A."/>
            <person name="Cao P."/>
            <person name="Chapman S."/>
            <person name="Cusick C."/>
            <person name="Young S."/>
            <person name="Neafsey D."/>
            <person name="Nusbaum C."/>
            <person name="Birren B."/>
        </authorList>
    </citation>
    <scope>NUCLEOTIDE SEQUENCE [LARGE SCALE GENOMIC DNA]</scope>
    <source>
        <strain evidence="8 9">DIV2402</strain>
    </source>
</reference>
<evidence type="ECO:0000256" key="5">
    <source>
        <dbReference type="ARBA" id="ARBA00022989"/>
    </source>
</evidence>
<evidence type="ECO:0000256" key="4">
    <source>
        <dbReference type="ARBA" id="ARBA00022692"/>
    </source>
</evidence>
<dbReference type="PANTHER" id="PTHR43663:SF1">
    <property type="entry name" value="CHROMATE TRANSPORTER"/>
    <property type="match status" value="1"/>
</dbReference>
<name>A0ABZ2SPM8_9ENTE</name>
<keyword evidence="3" id="KW-1003">Cell membrane</keyword>
<dbReference type="RefSeq" id="WP_207940380.1">
    <property type="nucleotide sequence ID" value="NZ_CP147251.1"/>
</dbReference>